<feature type="region of interest" description="Disordered" evidence="9">
    <location>
        <begin position="234"/>
        <end position="253"/>
    </location>
</feature>
<comment type="subcellular location">
    <subcellularLocation>
        <location evidence="1">Nucleus</location>
    </subcellularLocation>
</comment>
<feature type="coiled-coil region" evidence="8">
    <location>
        <begin position="45"/>
        <end position="72"/>
    </location>
</feature>
<dbReference type="GO" id="GO:0000978">
    <property type="term" value="F:RNA polymerase II cis-regulatory region sequence-specific DNA binding"/>
    <property type="evidence" value="ECO:0007669"/>
    <property type="project" value="TreeGrafter"/>
</dbReference>
<proteinExistence type="inferred from homology"/>
<keyword evidence="4" id="KW-0010">Activator</keyword>
<evidence type="ECO:0000256" key="3">
    <source>
        <dbReference type="ARBA" id="ARBA00023125"/>
    </source>
</evidence>
<dbReference type="InterPro" id="IPR007125">
    <property type="entry name" value="H2A/H2B/H3"/>
</dbReference>
<evidence type="ECO:0000256" key="8">
    <source>
        <dbReference type="SAM" id="Coils"/>
    </source>
</evidence>
<dbReference type="InterPro" id="IPR050568">
    <property type="entry name" value="Transcr_DNA_Rep_Reg"/>
</dbReference>
<dbReference type="GO" id="GO:0046982">
    <property type="term" value="F:protein heterodimerization activity"/>
    <property type="evidence" value="ECO:0007669"/>
    <property type="project" value="InterPro"/>
</dbReference>
<dbReference type="EMBL" id="HBGK01036244">
    <property type="protein sequence ID" value="CAD9294952.1"/>
    <property type="molecule type" value="Transcribed_RNA"/>
</dbReference>
<sequence length="313" mass="34523">MAANGQATNSSDVDANIERMWRSSTEDIARIDPARENWKTQTLPLARIKKIMKSEEGIYQELERERLQQEATQAGQPTPTGQQATRFMIAGEAPVLLGKACELLIKELTVRAWRHTERNRRRTLQRQDVNAAVGESEVYDFLIDIVPRIAAQPPPAPPPPPAGKPVTHYETTDVVTHAPPAETQQEAGRMPTLEHMQYMMQLQQAAAAAQQQHGQAAAAAANTVHQAPPQPQMVMQQAPQGYPGAHSQEQVQAQQVAQMTVPVPPQWVQQTANGSVVVQHAAPPGVQGVPHHHHHHQAQQQQQTHHQPPHAAQ</sequence>
<reference evidence="11" key="1">
    <citation type="submission" date="2021-01" db="EMBL/GenBank/DDBJ databases">
        <authorList>
            <person name="Corre E."/>
            <person name="Pelletier E."/>
            <person name="Niang G."/>
            <person name="Scheremetjew M."/>
            <person name="Finn R."/>
            <person name="Kale V."/>
            <person name="Holt S."/>
            <person name="Cochrane G."/>
            <person name="Meng A."/>
            <person name="Brown T."/>
            <person name="Cohen L."/>
        </authorList>
    </citation>
    <scope>NUCLEOTIDE SEQUENCE</scope>
    <source>
        <strain evidence="11">CCMP 410</strain>
    </source>
</reference>
<organism evidence="11">
    <name type="scientific">Grammatophora oceanica</name>
    <dbReference type="NCBI Taxonomy" id="210454"/>
    <lineage>
        <taxon>Eukaryota</taxon>
        <taxon>Sar</taxon>
        <taxon>Stramenopiles</taxon>
        <taxon>Ochrophyta</taxon>
        <taxon>Bacillariophyta</taxon>
        <taxon>Fragilariophyceae</taxon>
        <taxon>Fragilariophycidae</taxon>
        <taxon>Rhabdonematales</taxon>
        <taxon>Grammatophoraceae</taxon>
        <taxon>Grammatophora</taxon>
    </lineage>
</organism>
<evidence type="ECO:0000256" key="2">
    <source>
        <dbReference type="ARBA" id="ARBA00023015"/>
    </source>
</evidence>
<evidence type="ECO:0000256" key="1">
    <source>
        <dbReference type="ARBA" id="ARBA00004123"/>
    </source>
</evidence>
<keyword evidence="3" id="KW-0238">DNA-binding</keyword>
<dbReference type="PANTHER" id="PTHR10252:SF8">
    <property type="entry name" value="NUCLEAR TRANSCRIPTION FACTOR Y SUBUNIT GAMMA"/>
    <property type="match status" value="1"/>
</dbReference>
<dbReference type="Gene3D" id="1.10.20.10">
    <property type="entry name" value="Histone, subunit A"/>
    <property type="match status" value="1"/>
</dbReference>
<feature type="region of interest" description="Disordered" evidence="9">
    <location>
        <begin position="282"/>
        <end position="313"/>
    </location>
</feature>
<feature type="compositionally biased region" description="Low complexity" evidence="9">
    <location>
        <begin position="298"/>
        <end position="313"/>
    </location>
</feature>
<dbReference type="GO" id="GO:0005634">
    <property type="term" value="C:nucleus"/>
    <property type="evidence" value="ECO:0007669"/>
    <property type="project" value="UniProtKB-SubCell"/>
</dbReference>
<dbReference type="GO" id="GO:0000981">
    <property type="term" value="F:DNA-binding transcription factor activity, RNA polymerase II-specific"/>
    <property type="evidence" value="ECO:0007669"/>
    <property type="project" value="TreeGrafter"/>
</dbReference>
<name>A0A7S1YEK6_9STRA</name>
<evidence type="ECO:0000256" key="4">
    <source>
        <dbReference type="ARBA" id="ARBA00023159"/>
    </source>
</evidence>
<comment type="similarity">
    <text evidence="7">Belongs to the NFYC/HAP5 subunit family.</text>
</comment>
<evidence type="ECO:0000256" key="6">
    <source>
        <dbReference type="ARBA" id="ARBA00023242"/>
    </source>
</evidence>
<feature type="domain" description="Core Histone H2A/H2B/H3" evidence="10">
    <location>
        <begin position="46"/>
        <end position="133"/>
    </location>
</feature>
<evidence type="ECO:0000256" key="7">
    <source>
        <dbReference type="ARBA" id="ARBA00038129"/>
    </source>
</evidence>
<dbReference type="AlphaFoldDB" id="A0A7S1YEK6"/>
<gene>
    <name evidence="11" type="ORF">GOCE00092_LOCUS18770</name>
</gene>
<keyword evidence="2" id="KW-0805">Transcription regulation</keyword>
<dbReference type="CDD" id="cd22908">
    <property type="entry name" value="HFD_NFYC-like"/>
    <property type="match status" value="1"/>
</dbReference>
<evidence type="ECO:0000256" key="5">
    <source>
        <dbReference type="ARBA" id="ARBA00023163"/>
    </source>
</evidence>
<dbReference type="InterPro" id="IPR009072">
    <property type="entry name" value="Histone-fold"/>
</dbReference>
<dbReference type="SUPFAM" id="SSF47113">
    <property type="entry name" value="Histone-fold"/>
    <property type="match status" value="1"/>
</dbReference>
<keyword evidence="8" id="KW-0175">Coiled coil</keyword>
<dbReference type="Pfam" id="PF00125">
    <property type="entry name" value="Histone"/>
    <property type="match status" value="1"/>
</dbReference>
<keyword evidence="6" id="KW-0539">Nucleus</keyword>
<evidence type="ECO:0000313" key="11">
    <source>
        <dbReference type="EMBL" id="CAD9294952.1"/>
    </source>
</evidence>
<keyword evidence="5" id="KW-0804">Transcription</keyword>
<dbReference type="PANTHER" id="PTHR10252">
    <property type="entry name" value="HISTONE-LIKE TRANSCRIPTION FACTOR CCAAT-RELATED"/>
    <property type="match status" value="1"/>
</dbReference>
<protein>
    <recommendedName>
        <fullName evidence="10">Core Histone H2A/H2B/H3 domain-containing protein</fullName>
    </recommendedName>
</protein>
<evidence type="ECO:0000259" key="10">
    <source>
        <dbReference type="Pfam" id="PF00125"/>
    </source>
</evidence>
<evidence type="ECO:0000256" key="9">
    <source>
        <dbReference type="SAM" id="MobiDB-lite"/>
    </source>
</evidence>
<accession>A0A7S1YEK6</accession>